<accession>C4NFL6</accession>
<evidence type="ECO:0000313" key="4">
    <source>
        <dbReference type="Proteomes" id="UP000029765"/>
    </source>
</evidence>
<keyword evidence="4" id="KW-1185">Reference proteome</keyword>
<keyword evidence="2" id="KW-0472">Membrane</keyword>
<dbReference type="KEGG" id="vg:7901596"/>
<protein>
    <submittedName>
        <fullName evidence="3">Putative glycoprotein</fullName>
    </submittedName>
</protein>
<feature type="region of interest" description="Disordered" evidence="1">
    <location>
        <begin position="576"/>
        <end position="658"/>
    </location>
</feature>
<dbReference type="GeneID" id="7901596"/>
<evidence type="ECO:0000256" key="2">
    <source>
        <dbReference type="SAM" id="Phobius"/>
    </source>
</evidence>
<dbReference type="RefSeq" id="YP_002905338.1">
    <property type="nucleotide sequence ID" value="NC_012703.1"/>
</dbReference>
<keyword evidence="2" id="KW-1133">Transmembrane helix</keyword>
<dbReference type="EMBL" id="FJ554526">
    <property type="protein sequence ID" value="ACQ94984.1"/>
    <property type="molecule type" value="Genomic_RNA"/>
</dbReference>
<organism evidence="3 4">
    <name type="scientific">Nyavirus nyamaniniense</name>
    <dbReference type="NCBI Taxonomy" id="644610"/>
    <lineage>
        <taxon>Viruses</taxon>
        <taxon>Riboviria</taxon>
        <taxon>Orthornavirae</taxon>
        <taxon>Negarnaviricota</taxon>
        <taxon>Haploviricotina</taxon>
        <taxon>Monjiviricetes</taxon>
        <taxon>Mononegavirales</taxon>
        <taxon>Nyamiviridae</taxon>
        <taxon>Nyavirus</taxon>
    </lineage>
</organism>
<proteinExistence type="predicted"/>
<feature type="compositionally biased region" description="Basic and acidic residues" evidence="1">
    <location>
        <begin position="602"/>
        <end position="624"/>
    </location>
</feature>
<feature type="compositionally biased region" description="Basic and acidic residues" evidence="1">
    <location>
        <begin position="639"/>
        <end position="658"/>
    </location>
</feature>
<evidence type="ECO:0000313" key="3">
    <source>
        <dbReference type="EMBL" id="ACQ94984.1"/>
    </source>
</evidence>
<name>C4NFL6_9MONO</name>
<evidence type="ECO:0000256" key="1">
    <source>
        <dbReference type="SAM" id="MobiDB-lite"/>
    </source>
</evidence>
<dbReference type="Proteomes" id="UP000029765">
    <property type="component" value="Segment"/>
</dbReference>
<keyword evidence="2" id="KW-0812">Transmembrane</keyword>
<sequence length="658" mass="74062">MASLITTWLFLSTVLVEAWTAAVSESSPMLCPLQGGLSLHALPTPFACKDTDKRADIKVEVLKKNLRLWDTEATVVFKERWKCSMTCYFFGSQSKNEEITERISISREEALQISSGTCLTGRTDGSLVNDEFQETKDCGCTWTGTTDHEAIRCKRQHGCVQVTHGGHMFTGLGPAAHCNYTLGSCELPDRQWLFWEPLPEVNLEYIPAWSGKGHLLNNHTVVLETLQEVYSLANCETTSNWTVCSTTAGMIVKYQASPPKGDYSRLIAAVGQHSSRHRRDLHHILRYSAAGDGGAPGDWNTRVSKMLTSLRSEIMSKVAFMAAEIAPTLARVTPTCQLAVLHEKQLRLLATNNPTLYVRALYDNPFLYGALSGDFIGVWPCQPVFDYEFPEQGPANCTKDPPIKYRNERETPWISGYLDLSTNIVKSHSPAVDCQILPVQLTTRNNRLFLYKKGKMHEVSTEGIKELPFIRAGDPDAFLIVWNETWVYNSTDYAMPDLEGEVYKYLEDKIYKDSYSYQGDKGQVLNQKQGQSLSLPDFSLPFPFSLFGWLNTLIHYSGIIALVWLILKATRAPRTEPAKEASNPAFREIYIEHKERGRKKNRAEGLKTKEQNPKRGQEKADPLWKRSQHGGAANGQVEETSHGSEELEMRTYAEIRPA</sequence>
<feature type="transmembrane region" description="Helical" evidence="2">
    <location>
        <begin position="546"/>
        <end position="567"/>
    </location>
</feature>
<reference evidence="3 4" key="1">
    <citation type="journal article" date="2009" name="J. Virol.">
        <title>Nyamanini and midway viruses define a novel taxon of RNA viruses in the order Mononegavirales.</title>
        <authorList>
            <person name="Mihindukulasuriya K.A."/>
            <person name="Nguyen N.L."/>
            <person name="Wu G."/>
            <person name="Huang H.V."/>
            <person name="da Rosa A.P."/>
            <person name="Popov V.L."/>
            <person name="Tesh R.B."/>
            <person name="Wang D."/>
        </authorList>
    </citation>
    <scope>NUCLEOTIDE SEQUENCE [LARGE SCALE GENOMIC DNA]</scope>
    <source>
        <strain evidence="4">Isolate Tick/Thailand/39/1968</strain>
    </source>
</reference>